<reference evidence="3" key="1">
    <citation type="submission" date="2016-06" db="UniProtKB">
        <authorList>
            <consortium name="WormBaseParasite"/>
        </authorList>
    </citation>
    <scope>IDENTIFICATION</scope>
</reference>
<name>A0A183HHC8_9BILA</name>
<evidence type="ECO:0000313" key="3">
    <source>
        <dbReference type="WBParaSite" id="OFLC_0000688901-mRNA-1"/>
    </source>
</evidence>
<dbReference type="STRING" id="387005.A0A183HHC8"/>
<dbReference type="EMBL" id="UZAJ01006843">
    <property type="protein sequence ID" value="VDO48307.1"/>
    <property type="molecule type" value="Genomic_DNA"/>
</dbReference>
<reference evidence="1 2" key="2">
    <citation type="submission" date="2018-11" db="EMBL/GenBank/DDBJ databases">
        <authorList>
            <consortium name="Pathogen Informatics"/>
        </authorList>
    </citation>
    <scope>NUCLEOTIDE SEQUENCE [LARGE SCALE GENOMIC DNA]</scope>
</reference>
<organism evidence="3">
    <name type="scientific">Onchocerca flexuosa</name>
    <dbReference type="NCBI Taxonomy" id="387005"/>
    <lineage>
        <taxon>Eukaryota</taxon>
        <taxon>Metazoa</taxon>
        <taxon>Ecdysozoa</taxon>
        <taxon>Nematoda</taxon>
        <taxon>Chromadorea</taxon>
        <taxon>Rhabditida</taxon>
        <taxon>Spirurina</taxon>
        <taxon>Spiruromorpha</taxon>
        <taxon>Filarioidea</taxon>
        <taxon>Onchocercidae</taxon>
        <taxon>Onchocerca</taxon>
    </lineage>
</organism>
<protein>
    <submittedName>
        <fullName evidence="3">Ovule protein</fullName>
    </submittedName>
</protein>
<evidence type="ECO:0000313" key="2">
    <source>
        <dbReference type="Proteomes" id="UP000267606"/>
    </source>
</evidence>
<accession>A0A183HHC8</accession>
<dbReference type="AlphaFoldDB" id="A0A183HHC8"/>
<proteinExistence type="predicted"/>
<sequence>MEPFGFLHLRAGEAMDVVPTVSNQKYKKSGLDVSKLTKSQQLSMRHLYYPVNTPVFRYQKRLILDSLYNNMLITLPKDLDTFFVCAVTMLNFHRYQFCYSYCDLKKL</sequence>
<dbReference type="WBParaSite" id="OFLC_0000688901-mRNA-1">
    <property type="protein sequence ID" value="OFLC_0000688901-mRNA-1"/>
    <property type="gene ID" value="OFLC_0000688901"/>
</dbReference>
<dbReference type="Proteomes" id="UP000267606">
    <property type="component" value="Unassembled WGS sequence"/>
</dbReference>
<keyword evidence="2" id="KW-1185">Reference proteome</keyword>
<gene>
    <name evidence="1" type="ORF">OFLC_LOCUS6891</name>
</gene>
<evidence type="ECO:0000313" key="1">
    <source>
        <dbReference type="EMBL" id="VDO48307.1"/>
    </source>
</evidence>